<protein>
    <recommendedName>
        <fullName evidence="3">Enoyl reductase (ER) domain-containing protein</fullName>
    </recommendedName>
</protein>
<keyword evidence="1" id="KW-0521">NADP</keyword>
<gene>
    <name evidence="4" type="ORF">PL11_000085</name>
</gene>
<accession>A0A1S6QFT2</accession>
<dbReference type="AlphaFoldDB" id="A0A1S6QFT2"/>
<dbReference type="SUPFAM" id="SSF51735">
    <property type="entry name" value="NAD(P)-binding Rossmann-fold domains"/>
    <property type="match status" value="1"/>
</dbReference>
<evidence type="ECO:0000313" key="5">
    <source>
        <dbReference type="Proteomes" id="UP000030361"/>
    </source>
</evidence>
<keyword evidence="5" id="KW-1185">Reference proteome</keyword>
<evidence type="ECO:0000259" key="3">
    <source>
        <dbReference type="SMART" id="SM00829"/>
    </source>
</evidence>
<dbReference type="InterPro" id="IPR020843">
    <property type="entry name" value="ER"/>
</dbReference>
<evidence type="ECO:0000313" key="4">
    <source>
        <dbReference type="EMBL" id="AQW20460.1"/>
    </source>
</evidence>
<evidence type="ECO:0000256" key="1">
    <source>
        <dbReference type="ARBA" id="ARBA00022857"/>
    </source>
</evidence>
<dbReference type="SMART" id="SM00829">
    <property type="entry name" value="PKS_ER"/>
    <property type="match status" value="1"/>
</dbReference>
<dbReference type="PANTHER" id="PTHR48106">
    <property type="entry name" value="QUINONE OXIDOREDUCTASE PIG3-RELATED"/>
    <property type="match status" value="1"/>
</dbReference>
<dbReference type="Gene3D" id="3.90.180.10">
    <property type="entry name" value="Medium-chain alcohol dehydrogenases, catalytic domain"/>
    <property type="match status" value="1"/>
</dbReference>
<dbReference type="eggNOG" id="COG0604">
    <property type="taxonomic scope" value="Bacteria"/>
</dbReference>
<dbReference type="SUPFAM" id="SSF50129">
    <property type="entry name" value="GroES-like"/>
    <property type="match status" value="1"/>
</dbReference>
<feature type="domain" description="Enoyl reductase (ER)" evidence="3">
    <location>
        <begin position="10"/>
        <end position="312"/>
    </location>
</feature>
<dbReference type="PANTHER" id="PTHR48106:SF17">
    <property type="entry name" value="ENOYL REDUCTASE (ER) DOMAIN-CONTAINING PROTEIN"/>
    <property type="match status" value="1"/>
</dbReference>
<dbReference type="GO" id="GO:0070402">
    <property type="term" value="F:NADPH binding"/>
    <property type="evidence" value="ECO:0007669"/>
    <property type="project" value="TreeGrafter"/>
</dbReference>
<organism evidence="4 5">
    <name type="scientific">Lentilactobacillus curieae</name>
    <dbReference type="NCBI Taxonomy" id="1138822"/>
    <lineage>
        <taxon>Bacteria</taxon>
        <taxon>Bacillati</taxon>
        <taxon>Bacillota</taxon>
        <taxon>Bacilli</taxon>
        <taxon>Lactobacillales</taxon>
        <taxon>Lactobacillaceae</taxon>
        <taxon>Lentilactobacillus</taxon>
    </lineage>
</organism>
<keyword evidence="2" id="KW-0560">Oxidoreductase</keyword>
<dbReference type="RefSeq" id="WP_035166859.1">
    <property type="nucleotide sequence ID" value="NZ_CP018906.1"/>
</dbReference>
<dbReference type="EMBL" id="CP018906">
    <property type="protein sequence ID" value="AQW20460.1"/>
    <property type="molecule type" value="Genomic_DNA"/>
</dbReference>
<name>A0A1S6QFT2_9LACO</name>
<dbReference type="Proteomes" id="UP000030361">
    <property type="component" value="Chromosome"/>
</dbReference>
<dbReference type="Pfam" id="PF13602">
    <property type="entry name" value="ADH_zinc_N_2"/>
    <property type="match status" value="1"/>
</dbReference>
<dbReference type="GO" id="GO:0016651">
    <property type="term" value="F:oxidoreductase activity, acting on NAD(P)H"/>
    <property type="evidence" value="ECO:0007669"/>
    <property type="project" value="TreeGrafter"/>
</dbReference>
<dbReference type="Gene3D" id="3.40.50.720">
    <property type="entry name" value="NAD(P)-binding Rossmann-like Domain"/>
    <property type="match status" value="1"/>
</dbReference>
<proteinExistence type="predicted"/>
<dbReference type="InterPro" id="IPR036291">
    <property type="entry name" value="NAD(P)-bd_dom_sf"/>
</dbReference>
<dbReference type="Pfam" id="PF08240">
    <property type="entry name" value="ADH_N"/>
    <property type="match status" value="1"/>
</dbReference>
<reference evidence="4 5" key="1">
    <citation type="journal article" date="2015" name="Genome Announc.">
        <title>Genome Sequence of Lactobacillus curieae CCTCC M 2011381T, a Novel Producer of Gamma-aminobutyric Acid.</title>
        <authorList>
            <person name="Wang Y."/>
            <person name="Wang Y."/>
            <person name="Lang C."/>
            <person name="Wei D."/>
            <person name="Xu P."/>
            <person name="Xie J."/>
        </authorList>
    </citation>
    <scope>NUCLEOTIDE SEQUENCE [LARGE SCALE GENOMIC DNA]</scope>
    <source>
        <strain evidence="4 5">CCTCC M 2011381</strain>
    </source>
</reference>
<dbReference type="KEGG" id="lcu:PL11_000085"/>
<dbReference type="InterPro" id="IPR011032">
    <property type="entry name" value="GroES-like_sf"/>
</dbReference>
<evidence type="ECO:0000256" key="2">
    <source>
        <dbReference type="ARBA" id="ARBA00023002"/>
    </source>
</evidence>
<dbReference type="InterPro" id="IPR013154">
    <property type="entry name" value="ADH-like_N"/>
</dbReference>
<sequence length="316" mass="34684">MKAIVLREPGDVSNLKYEERTIPTATESETVVEVKAFGLNHAESVTRKGGSPSVKLPRVIGIELVGTVLETKSAKFKPGDAVFTFQGGLGREFDGSYQEYALIPNQSLYHIPEGIDLSWDELATIPQSGYTAYGSMMVAKIHSGDHVLLRGGTTTVGLDAAMLLHAMGAKVSASTRNPEHSELLKSVGVDEVVIDQAGVLQTAEKYDAIIDFVGVTTMADTLKHIKIGHIVVETGELDDEWGDKFNIFTIPTGSYLTSFQSSYIRRDWLEKMFSLIKTDQISFKIGKTFNFDEIHSAHELLDEGKSMGKIVIRVKE</sequence>